<evidence type="ECO:0000313" key="2">
    <source>
        <dbReference type="Proteomes" id="UP001205612"/>
    </source>
</evidence>
<accession>A0ABT2BC20</accession>
<proteinExistence type="predicted"/>
<organism evidence="1 2">
    <name type="scientific">Streptomyces pyxinicus</name>
    <dbReference type="NCBI Taxonomy" id="2970331"/>
    <lineage>
        <taxon>Bacteria</taxon>
        <taxon>Bacillati</taxon>
        <taxon>Actinomycetota</taxon>
        <taxon>Actinomycetes</taxon>
        <taxon>Kitasatosporales</taxon>
        <taxon>Streptomycetaceae</taxon>
        <taxon>Streptomyces</taxon>
    </lineage>
</organism>
<gene>
    <name evidence="1" type="ORF">NX794_30985</name>
</gene>
<dbReference type="RefSeq" id="WP_258782840.1">
    <property type="nucleotide sequence ID" value="NZ_JANUGP010000034.1"/>
</dbReference>
<dbReference type="EMBL" id="JANUGP010000034">
    <property type="protein sequence ID" value="MCS0605595.1"/>
    <property type="molecule type" value="Genomic_DNA"/>
</dbReference>
<name>A0ABT2BC20_9ACTN</name>
<comment type="caution">
    <text evidence="1">The sequence shown here is derived from an EMBL/GenBank/DDBJ whole genome shotgun (WGS) entry which is preliminary data.</text>
</comment>
<keyword evidence="2" id="KW-1185">Reference proteome</keyword>
<reference evidence="1 2" key="1">
    <citation type="submission" date="2022-08" db="EMBL/GenBank/DDBJ databases">
        <authorList>
            <person name="Somphong A."/>
            <person name="Phongsopitanun W."/>
        </authorList>
    </citation>
    <scope>NUCLEOTIDE SEQUENCE [LARGE SCALE GENOMIC DNA]</scope>
    <source>
        <strain evidence="1 2">LP11</strain>
    </source>
</reference>
<sequence length="40" mass="4421">MELATTVTAHAYWSSFHGADAVKERMHLKHYAGTEMAVTA</sequence>
<dbReference type="Proteomes" id="UP001205612">
    <property type="component" value="Unassembled WGS sequence"/>
</dbReference>
<evidence type="ECO:0000313" key="1">
    <source>
        <dbReference type="EMBL" id="MCS0605595.1"/>
    </source>
</evidence>
<protein>
    <submittedName>
        <fullName evidence="1">Uncharacterized protein</fullName>
    </submittedName>
</protein>